<feature type="domain" description="CNNM transmembrane" evidence="3">
    <location>
        <begin position="1"/>
        <end position="177"/>
    </location>
</feature>
<accession>A0ABU3K5W1</accession>
<dbReference type="PROSITE" id="PS51846">
    <property type="entry name" value="CNNM"/>
    <property type="match status" value="1"/>
</dbReference>
<dbReference type="InterPro" id="IPR045095">
    <property type="entry name" value="ACDP"/>
</dbReference>
<dbReference type="Pfam" id="PF01595">
    <property type="entry name" value="CNNM"/>
    <property type="match status" value="1"/>
</dbReference>
<feature type="transmembrane region" description="Helical" evidence="2">
    <location>
        <begin position="6"/>
        <end position="31"/>
    </location>
</feature>
<organism evidence="4 5">
    <name type="scientific">Candidatus Nitronereus thalassa</name>
    <dbReference type="NCBI Taxonomy" id="3020898"/>
    <lineage>
        <taxon>Bacteria</taxon>
        <taxon>Pseudomonadati</taxon>
        <taxon>Nitrospirota</taxon>
        <taxon>Nitrospiria</taxon>
        <taxon>Nitrospirales</taxon>
        <taxon>Nitrospiraceae</taxon>
        <taxon>Candidatus Nitronereus</taxon>
    </lineage>
</organism>
<keyword evidence="5" id="KW-1185">Reference proteome</keyword>
<dbReference type="PANTHER" id="PTHR12064:SF94">
    <property type="entry name" value="UNEXTENDED PROTEIN"/>
    <property type="match status" value="1"/>
</dbReference>
<gene>
    <name evidence="4" type="ORF">PPG34_05265</name>
</gene>
<sequence>MTHSFFMWFGILLCLTGSALCSGLTLGFFSLSRIHLELLKKQNRPEAGLILSLRENANFLLATLLWSNVAVNVLLTLLSEHQLSGILAFTFSLVGITVFGEILPQAYFARNALSMATRYAPIVKILQWVFYPVAKPSSLLLDRIVGKEGITWFKEHEIETLLKIHAQAPESDISAVEGHGASNFLSLDDISALEEGSPLNPRSIIQLHYDGQRVIFPEDVPETMDYFVQQIHQSKEKWVVITDVTDTPRLVLDADGFLRELLVEKKYRPLRHCHLPIVVTNTAIPLGELLEHFKVDPEHLEDDVIDQDIVLIWTSTQKRIITGADILGRLLRGIAKRKPLVNSA</sequence>
<protein>
    <submittedName>
        <fullName evidence="4">DUF21 domain-containing protein</fullName>
    </submittedName>
</protein>
<dbReference type="InterPro" id="IPR002550">
    <property type="entry name" value="CNNM"/>
</dbReference>
<evidence type="ECO:0000259" key="3">
    <source>
        <dbReference type="PROSITE" id="PS51846"/>
    </source>
</evidence>
<dbReference type="EMBL" id="JAQOUE010000001">
    <property type="protein sequence ID" value="MDT7041751.1"/>
    <property type="molecule type" value="Genomic_DNA"/>
</dbReference>
<keyword evidence="1 2" id="KW-1133">Transmembrane helix</keyword>
<comment type="caution">
    <text evidence="4">The sequence shown here is derived from an EMBL/GenBank/DDBJ whole genome shotgun (WGS) entry which is preliminary data.</text>
</comment>
<proteinExistence type="predicted"/>
<feature type="transmembrane region" description="Helical" evidence="2">
    <location>
        <begin position="85"/>
        <end position="108"/>
    </location>
</feature>
<name>A0ABU3K5W1_9BACT</name>
<reference evidence="4 5" key="1">
    <citation type="journal article" date="2023" name="ISME J.">
        <title>Cultivation and genomic characterization of novel and ubiquitous marine nitrite-oxidizing bacteria from the Nitrospirales.</title>
        <authorList>
            <person name="Mueller A.J."/>
            <person name="Daebeler A."/>
            <person name="Herbold C.W."/>
            <person name="Kirkegaard R.H."/>
            <person name="Daims H."/>
        </authorList>
    </citation>
    <scope>NUCLEOTIDE SEQUENCE [LARGE SCALE GENOMIC DNA]</scope>
    <source>
        <strain evidence="4 5">EB</strain>
    </source>
</reference>
<evidence type="ECO:0000256" key="2">
    <source>
        <dbReference type="SAM" id="Phobius"/>
    </source>
</evidence>
<dbReference type="RefSeq" id="WP_313832099.1">
    <property type="nucleotide sequence ID" value="NZ_JAQOUE010000001.1"/>
</dbReference>
<keyword evidence="1 2" id="KW-0472">Membrane</keyword>
<evidence type="ECO:0000256" key="1">
    <source>
        <dbReference type="PROSITE-ProRule" id="PRU01193"/>
    </source>
</evidence>
<feature type="transmembrane region" description="Helical" evidence="2">
    <location>
        <begin position="59"/>
        <end position="79"/>
    </location>
</feature>
<evidence type="ECO:0000313" key="4">
    <source>
        <dbReference type="EMBL" id="MDT7041751.1"/>
    </source>
</evidence>
<dbReference type="PANTHER" id="PTHR12064">
    <property type="entry name" value="METAL TRANSPORTER CNNM"/>
    <property type="match status" value="1"/>
</dbReference>
<dbReference type="Proteomes" id="UP001250932">
    <property type="component" value="Unassembled WGS sequence"/>
</dbReference>
<evidence type="ECO:0000313" key="5">
    <source>
        <dbReference type="Proteomes" id="UP001250932"/>
    </source>
</evidence>
<keyword evidence="1 2" id="KW-0812">Transmembrane</keyword>